<evidence type="ECO:0000313" key="4">
    <source>
        <dbReference type="Proteomes" id="UP000663877"/>
    </source>
</evidence>
<dbReference type="OrthoDB" id="10343752at2759"/>
<protein>
    <recommendedName>
        <fullName evidence="5">NHL repeat containing protein</fullName>
    </recommendedName>
</protein>
<comment type="caution">
    <text evidence="1">The sequence shown here is derived from an EMBL/GenBank/DDBJ whole genome shotgun (WGS) entry which is preliminary data.</text>
</comment>
<dbReference type="InterPro" id="IPR050952">
    <property type="entry name" value="TRIM-NHL_E3_ligases"/>
</dbReference>
<evidence type="ECO:0000313" key="2">
    <source>
        <dbReference type="EMBL" id="CAF1633715.1"/>
    </source>
</evidence>
<keyword evidence="3" id="KW-1185">Reference proteome</keyword>
<dbReference type="PANTHER" id="PTHR24104">
    <property type="entry name" value="E3 UBIQUITIN-PROTEIN LIGASE NHLRC1-RELATED"/>
    <property type="match status" value="1"/>
</dbReference>
<reference evidence="1" key="1">
    <citation type="submission" date="2021-02" db="EMBL/GenBank/DDBJ databases">
        <authorList>
            <person name="Nowell W R."/>
        </authorList>
    </citation>
    <scope>NUCLEOTIDE SEQUENCE</scope>
</reference>
<dbReference type="Proteomes" id="UP000663877">
    <property type="component" value="Unassembled WGS sequence"/>
</dbReference>
<dbReference type="EMBL" id="CAJNOM010002516">
    <property type="protein sequence ID" value="CAF1633715.1"/>
    <property type="molecule type" value="Genomic_DNA"/>
</dbReference>
<proteinExistence type="predicted"/>
<dbReference type="GO" id="GO:0061630">
    <property type="term" value="F:ubiquitin protein ligase activity"/>
    <property type="evidence" value="ECO:0007669"/>
    <property type="project" value="TreeGrafter"/>
</dbReference>
<dbReference type="GO" id="GO:0008270">
    <property type="term" value="F:zinc ion binding"/>
    <property type="evidence" value="ECO:0007669"/>
    <property type="project" value="UniProtKB-KW"/>
</dbReference>
<dbReference type="Proteomes" id="UP000663832">
    <property type="component" value="Unassembled WGS sequence"/>
</dbReference>
<evidence type="ECO:0008006" key="5">
    <source>
        <dbReference type="Google" id="ProtNLM"/>
    </source>
</evidence>
<dbReference type="GO" id="GO:0000209">
    <property type="term" value="P:protein polyubiquitination"/>
    <property type="evidence" value="ECO:0007669"/>
    <property type="project" value="TreeGrafter"/>
</dbReference>
<accession>A0A815QK71</accession>
<dbReference type="EMBL" id="CAJNOI010002199">
    <property type="protein sequence ID" value="CAF1463055.1"/>
    <property type="molecule type" value="Genomic_DNA"/>
</dbReference>
<dbReference type="Gene3D" id="2.40.10.500">
    <property type="match status" value="1"/>
</dbReference>
<dbReference type="PANTHER" id="PTHR24104:SF25">
    <property type="entry name" value="PROTEIN LIN-41"/>
    <property type="match status" value="1"/>
</dbReference>
<dbReference type="SUPFAM" id="SSF101898">
    <property type="entry name" value="NHL repeat"/>
    <property type="match status" value="1"/>
</dbReference>
<dbReference type="InterPro" id="IPR011042">
    <property type="entry name" value="6-blade_b-propeller_TolB-like"/>
</dbReference>
<evidence type="ECO:0000313" key="3">
    <source>
        <dbReference type="Proteomes" id="UP000663832"/>
    </source>
</evidence>
<sequence length="342" mass="39337">HRQILSKELNHITNDHNQFKQRINEQKQNPQNHSLIKQIDQWERNTIEKIQEKAKEYREIFTEFSQIWFNDIEKNFNDFSEQIEQIHEENEYNEINLSNKVIEITEELINPSNISVKEDSQSLINQISIISSKKSKFKKWKQNAIIVAAENGRGQELNQLNSLGGIFIDKNKNIFIADCFNHRIVEWKYNAKEGQIIAGENGKENEVRRWKIGEYNEGIVAAGGNGKGDQLNTPDFIFRKDAKKGRIVAGGNDQGKNLNQLSSPDGIIVDSLGQIYIVDWGNTQVMRWCEGKEDSEIIVGENGSKIQSNQLKYPRGLPFDEEGNLYVADSRNDRTAKFGIVL</sequence>
<dbReference type="Gene3D" id="2.120.10.30">
    <property type="entry name" value="TolB, C-terminal domain"/>
    <property type="match status" value="1"/>
</dbReference>
<feature type="non-terminal residue" evidence="1">
    <location>
        <position position="1"/>
    </location>
</feature>
<dbReference type="AlphaFoldDB" id="A0A815QK71"/>
<name>A0A815QK71_9BILA</name>
<gene>
    <name evidence="1" type="ORF">BJG266_LOCUS41083</name>
    <name evidence="2" type="ORF">QVE165_LOCUS57943</name>
</gene>
<evidence type="ECO:0000313" key="1">
    <source>
        <dbReference type="EMBL" id="CAF1463055.1"/>
    </source>
</evidence>
<organism evidence="1 4">
    <name type="scientific">Adineta steineri</name>
    <dbReference type="NCBI Taxonomy" id="433720"/>
    <lineage>
        <taxon>Eukaryota</taxon>
        <taxon>Metazoa</taxon>
        <taxon>Spiralia</taxon>
        <taxon>Gnathifera</taxon>
        <taxon>Rotifera</taxon>
        <taxon>Eurotatoria</taxon>
        <taxon>Bdelloidea</taxon>
        <taxon>Adinetida</taxon>
        <taxon>Adinetidae</taxon>
        <taxon>Adineta</taxon>
    </lineage>
</organism>
<dbReference type="GO" id="GO:0043161">
    <property type="term" value="P:proteasome-mediated ubiquitin-dependent protein catabolic process"/>
    <property type="evidence" value="ECO:0007669"/>
    <property type="project" value="TreeGrafter"/>
</dbReference>